<dbReference type="Pfam" id="PF03946">
    <property type="entry name" value="Ribosomal_L11_N"/>
    <property type="match status" value="1"/>
</dbReference>
<dbReference type="GO" id="GO:0070180">
    <property type="term" value="F:large ribosomal subunit rRNA binding"/>
    <property type="evidence" value="ECO:0007669"/>
    <property type="project" value="TreeGrafter"/>
</dbReference>
<protein>
    <submittedName>
        <fullName evidence="9">Uncharacterized protein</fullName>
    </submittedName>
</protein>
<dbReference type="EMBL" id="GL348720">
    <property type="protein sequence ID" value="EFH40378.1"/>
    <property type="molecule type" value="Genomic_DNA"/>
</dbReference>
<dbReference type="CDD" id="cd00349">
    <property type="entry name" value="Ribosomal_L11"/>
    <property type="match status" value="1"/>
</dbReference>
<dbReference type="InterPro" id="IPR036796">
    <property type="entry name" value="Ribosomal_uL11_N_sf"/>
</dbReference>
<comment type="similarity">
    <text evidence="1 6">Belongs to the universal ribosomal protein uL11 family.</text>
</comment>
<dbReference type="SUPFAM" id="SSF46906">
    <property type="entry name" value="Ribosomal protein L11, C-terminal domain"/>
    <property type="match status" value="1"/>
</dbReference>
<dbReference type="HOGENOM" id="CLU_074237_0_1_1"/>
<name>D7MR24_ARALL</name>
<dbReference type="PROSITE" id="PS00359">
    <property type="entry name" value="RIBOSOMAL_L11"/>
    <property type="match status" value="1"/>
</dbReference>
<dbReference type="NCBIfam" id="TIGR01632">
    <property type="entry name" value="L11_bact"/>
    <property type="match status" value="1"/>
</dbReference>
<dbReference type="Pfam" id="PF00298">
    <property type="entry name" value="Ribosomal_L11"/>
    <property type="match status" value="1"/>
</dbReference>
<dbReference type="Gramene" id="fgenesh1_pm.C_scaffold_8000883">
    <property type="protein sequence ID" value="fgenesh1_pm.C_scaffold_8000883"/>
    <property type="gene ID" value="fgenesh1_pm.C_scaffold_8000883"/>
</dbReference>
<dbReference type="SUPFAM" id="SSF54747">
    <property type="entry name" value="Ribosomal L11/L12e N-terminal domain"/>
    <property type="match status" value="1"/>
</dbReference>
<dbReference type="GO" id="GO:0006412">
    <property type="term" value="P:translation"/>
    <property type="evidence" value="ECO:0007669"/>
    <property type="project" value="InterPro"/>
</dbReference>
<keyword evidence="4 6" id="KW-0689">Ribosomal protein</keyword>
<dbReference type="SMART" id="SM00649">
    <property type="entry name" value="RL11"/>
    <property type="match status" value="1"/>
</dbReference>
<dbReference type="InterPro" id="IPR000911">
    <property type="entry name" value="Ribosomal_uL11"/>
</dbReference>
<dbReference type="InterPro" id="IPR020783">
    <property type="entry name" value="Ribosomal_uL11_C"/>
</dbReference>
<dbReference type="PANTHER" id="PTHR11661">
    <property type="entry name" value="60S RIBOSOMAL PROTEIN L12"/>
    <property type="match status" value="1"/>
</dbReference>
<evidence type="ECO:0000259" key="7">
    <source>
        <dbReference type="Pfam" id="PF00298"/>
    </source>
</evidence>
<dbReference type="HAMAP" id="MF_00736">
    <property type="entry name" value="Ribosomal_uL11"/>
    <property type="match status" value="1"/>
</dbReference>
<gene>
    <name evidence="9" type="ORF">ARALYDRAFT_331540</name>
</gene>
<dbReference type="PANTHER" id="PTHR11661:SF1">
    <property type="entry name" value="LARGE RIBOSOMAL SUBUNIT PROTEIN UL11M"/>
    <property type="match status" value="1"/>
</dbReference>
<reference evidence="10" key="1">
    <citation type="journal article" date="2011" name="Nat. Genet.">
        <title>The Arabidopsis lyrata genome sequence and the basis of rapid genome size change.</title>
        <authorList>
            <person name="Hu T.T."/>
            <person name="Pattyn P."/>
            <person name="Bakker E.G."/>
            <person name="Cao J."/>
            <person name="Cheng J.-F."/>
            <person name="Clark R.M."/>
            <person name="Fahlgren N."/>
            <person name="Fawcett J.A."/>
            <person name="Grimwood J."/>
            <person name="Gundlach H."/>
            <person name="Haberer G."/>
            <person name="Hollister J.D."/>
            <person name="Ossowski S."/>
            <person name="Ottilar R.P."/>
            <person name="Salamov A.A."/>
            <person name="Schneeberger K."/>
            <person name="Spannagl M."/>
            <person name="Wang X."/>
            <person name="Yang L."/>
            <person name="Nasrallah M.E."/>
            <person name="Bergelson J."/>
            <person name="Carrington J.C."/>
            <person name="Gaut B.S."/>
            <person name="Schmutz J."/>
            <person name="Mayer K.F.X."/>
            <person name="Van de Peer Y."/>
            <person name="Grigoriev I.V."/>
            <person name="Nordborg M."/>
            <person name="Weigel D."/>
            <person name="Guo Y.-L."/>
        </authorList>
    </citation>
    <scope>NUCLEOTIDE SEQUENCE [LARGE SCALE GENOMIC DNA]</scope>
    <source>
        <strain evidence="10">cv. MN47</strain>
    </source>
</reference>
<dbReference type="InterPro" id="IPR020784">
    <property type="entry name" value="Ribosomal_uL11_N"/>
</dbReference>
<evidence type="ECO:0000256" key="3">
    <source>
        <dbReference type="ARBA" id="ARBA00022884"/>
    </source>
</evidence>
<dbReference type="GO" id="GO:0022625">
    <property type="term" value="C:cytosolic large ribosomal subunit"/>
    <property type="evidence" value="ECO:0007669"/>
    <property type="project" value="TreeGrafter"/>
</dbReference>
<keyword evidence="5 6" id="KW-0687">Ribonucleoprotein</keyword>
<feature type="domain" description="Large ribosomal subunit protein uL11 C-terminal" evidence="7">
    <location>
        <begin position="146"/>
        <end position="216"/>
    </location>
</feature>
<evidence type="ECO:0000256" key="6">
    <source>
        <dbReference type="RuleBase" id="RU003978"/>
    </source>
</evidence>
<evidence type="ECO:0000313" key="10">
    <source>
        <dbReference type="Proteomes" id="UP000008694"/>
    </source>
</evidence>
<evidence type="ECO:0000256" key="2">
    <source>
        <dbReference type="ARBA" id="ARBA00022730"/>
    </source>
</evidence>
<evidence type="ECO:0000256" key="1">
    <source>
        <dbReference type="ARBA" id="ARBA00010537"/>
    </source>
</evidence>
<dbReference type="STRING" id="81972.D7MR24"/>
<dbReference type="AlphaFoldDB" id="D7MR24"/>
<accession>D7MR24</accession>
<keyword evidence="2" id="KW-0699">rRNA-binding</keyword>
<evidence type="ECO:0000259" key="8">
    <source>
        <dbReference type="Pfam" id="PF03946"/>
    </source>
</evidence>
<dbReference type="InterPro" id="IPR020785">
    <property type="entry name" value="Ribosomal_uL11_CS"/>
</dbReference>
<evidence type="ECO:0000256" key="5">
    <source>
        <dbReference type="ARBA" id="ARBA00023274"/>
    </source>
</evidence>
<evidence type="ECO:0000256" key="4">
    <source>
        <dbReference type="ARBA" id="ARBA00022980"/>
    </source>
</evidence>
<proteinExistence type="inferred from homology"/>
<dbReference type="Proteomes" id="UP000008694">
    <property type="component" value="Unassembled WGS sequence"/>
</dbReference>
<sequence>MASSSLSTLCSCTSSSLYPNTKLSRYLSANLTSKTNVSIQFLGKKPFPLLSSTMRFLTVVAATAQSIPRGKTKKVVGTIKMNVWAGRATPAPPVGPAFASRGDNQEKHMAKRFCKEYNARTADKLGDIIPVLVTVYDDMSFTFILKTPPASFLLLKAQDPSCFKGSKDPKQNKVGMITIEQLRKIAEEKLPELNCTTIVSAMRTIAGTACNMGIDIDPPILEPKKENSFVLKIDTF</sequence>
<keyword evidence="10" id="KW-1185">Reference proteome</keyword>
<dbReference type="Gene3D" id="1.10.10.250">
    <property type="entry name" value="Ribosomal protein L11, C-terminal domain"/>
    <property type="match status" value="1"/>
</dbReference>
<dbReference type="InterPro" id="IPR036769">
    <property type="entry name" value="Ribosomal_uL11_C_sf"/>
</dbReference>
<feature type="domain" description="Large ribosomal subunit protein uL11 N-terminal" evidence="8">
    <location>
        <begin position="79"/>
        <end position="141"/>
    </location>
</feature>
<dbReference type="InterPro" id="IPR006519">
    <property type="entry name" value="Ribosomal_uL11_bac-typ"/>
</dbReference>
<dbReference type="GO" id="GO:0003735">
    <property type="term" value="F:structural constituent of ribosome"/>
    <property type="evidence" value="ECO:0007669"/>
    <property type="project" value="InterPro"/>
</dbReference>
<keyword evidence="3" id="KW-0694">RNA-binding</keyword>
<evidence type="ECO:0000313" key="9">
    <source>
        <dbReference type="EMBL" id="EFH40378.1"/>
    </source>
</evidence>
<dbReference type="eggNOG" id="KOG3257">
    <property type="taxonomic scope" value="Eukaryota"/>
</dbReference>
<organism evidence="10">
    <name type="scientific">Arabidopsis lyrata subsp. lyrata</name>
    <name type="common">Lyre-leaved rock-cress</name>
    <dbReference type="NCBI Taxonomy" id="81972"/>
    <lineage>
        <taxon>Eukaryota</taxon>
        <taxon>Viridiplantae</taxon>
        <taxon>Streptophyta</taxon>
        <taxon>Embryophyta</taxon>
        <taxon>Tracheophyta</taxon>
        <taxon>Spermatophyta</taxon>
        <taxon>Magnoliopsida</taxon>
        <taxon>eudicotyledons</taxon>
        <taxon>Gunneridae</taxon>
        <taxon>Pentapetalae</taxon>
        <taxon>rosids</taxon>
        <taxon>malvids</taxon>
        <taxon>Brassicales</taxon>
        <taxon>Brassicaceae</taxon>
        <taxon>Camelineae</taxon>
        <taxon>Arabidopsis</taxon>
    </lineage>
</organism>
<dbReference type="Gene3D" id="3.30.1550.10">
    <property type="entry name" value="Ribosomal protein L11/L12, N-terminal domain"/>
    <property type="match status" value="1"/>
</dbReference>